<feature type="transmembrane region" description="Helical" evidence="8">
    <location>
        <begin position="101"/>
        <end position="118"/>
    </location>
</feature>
<keyword evidence="4 8" id="KW-0812">Transmembrane</keyword>
<evidence type="ECO:0000313" key="11">
    <source>
        <dbReference type="EMBL" id="TIC63404.1"/>
    </source>
</evidence>
<keyword evidence="5 8" id="KW-1133">Transmembrane helix</keyword>
<evidence type="ECO:0000256" key="6">
    <source>
        <dbReference type="ARBA" id="ARBA00023136"/>
    </source>
</evidence>
<feature type="transmembrane region" description="Helical" evidence="8">
    <location>
        <begin position="63"/>
        <end position="95"/>
    </location>
</feature>
<dbReference type="CDD" id="cd17502">
    <property type="entry name" value="MFS_Azr1_MDR_like"/>
    <property type="match status" value="1"/>
</dbReference>
<dbReference type="Gene3D" id="1.20.1720.10">
    <property type="entry name" value="Multidrug resistance protein D"/>
    <property type="match status" value="1"/>
</dbReference>
<comment type="caution">
    <text evidence="10">The sequence shown here is derived from an EMBL/GenBank/DDBJ whole genome shotgun (WGS) entry which is preliminary data.</text>
</comment>
<evidence type="ECO:0000256" key="2">
    <source>
        <dbReference type="ARBA" id="ARBA00008335"/>
    </source>
</evidence>
<comment type="subcellular location">
    <subcellularLocation>
        <location evidence="1">Endomembrane system</location>
        <topology evidence="1">Multi-pass membrane protein</topology>
    </subcellularLocation>
</comment>
<dbReference type="PRINTS" id="PR01036">
    <property type="entry name" value="TCRTETB"/>
</dbReference>
<evidence type="ECO:0000313" key="12">
    <source>
        <dbReference type="Proteomes" id="UP000305647"/>
    </source>
</evidence>
<dbReference type="PANTHER" id="PTHR23501:SF189">
    <property type="entry name" value="DRUG TRANSPORTER, PUTATIVE (AFU_ORTHOLOGUE AFUA_4G03920)-RELATED"/>
    <property type="match status" value="1"/>
</dbReference>
<feature type="transmembrane region" description="Helical" evidence="8">
    <location>
        <begin position="421"/>
        <end position="441"/>
    </location>
</feature>
<evidence type="ECO:0000256" key="7">
    <source>
        <dbReference type="SAM" id="MobiDB-lite"/>
    </source>
</evidence>
<feature type="transmembrane region" description="Helical" evidence="8">
    <location>
        <begin position="286"/>
        <end position="305"/>
    </location>
</feature>
<feature type="transmembrane region" description="Helical" evidence="8">
    <location>
        <begin position="130"/>
        <end position="150"/>
    </location>
</feature>
<evidence type="ECO:0000256" key="8">
    <source>
        <dbReference type="SAM" id="Phobius"/>
    </source>
</evidence>
<organism evidence="10 12">
    <name type="scientific">Wallemia mellicola</name>
    <dbReference type="NCBI Taxonomy" id="1708541"/>
    <lineage>
        <taxon>Eukaryota</taxon>
        <taxon>Fungi</taxon>
        <taxon>Dikarya</taxon>
        <taxon>Basidiomycota</taxon>
        <taxon>Wallemiomycotina</taxon>
        <taxon>Wallemiomycetes</taxon>
        <taxon>Wallemiales</taxon>
        <taxon>Wallemiaceae</taxon>
        <taxon>Wallemia</taxon>
    </lineage>
</organism>
<feature type="transmembrane region" description="Helical" evidence="8">
    <location>
        <begin position="360"/>
        <end position="385"/>
    </location>
</feature>
<evidence type="ECO:0000256" key="4">
    <source>
        <dbReference type="ARBA" id="ARBA00022692"/>
    </source>
</evidence>
<dbReference type="InterPro" id="IPR036259">
    <property type="entry name" value="MFS_trans_sf"/>
</dbReference>
<evidence type="ECO:0000256" key="5">
    <source>
        <dbReference type="ARBA" id="ARBA00022989"/>
    </source>
</evidence>
<reference evidence="12 13" key="1">
    <citation type="submission" date="2019-03" db="EMBL/GenBank/DDBJ databases">
        <title>Sequencing 25 genomes of Wallemia mellicola.</title>
        <authorList>
            <person name="Gostincar C."/>
        </authorList>
    </citation>
    <scope>NUCLEOTIDE SEQUENCE [LARGE SCALE GENOMIC DNA]</scope>
    <source>
        <strain evidence="11 13">EXF-757</strain>
        <strain evidence="10 12">EXF-8738</strain>
    </source>
</reference>
<feature type="transmembrane region" description="Helical" evidence="8">
    <location>
        <begin position="189"/>
        <end position="210"/>
    </location>
</feature>
<feature type="transmembrane region" description="Helical" evidence="8">
    <location>
        <begin position="529"/>
        <end position="547"/>
    </location>
</feature>
<dbReference type="Gene3D" id="1.20.1250.20">
    <property type="entry name" value="MFS general substrate transporter like domains"/>
    <property type="match status" value="1"/>
</dbReference>
<feature type="compositionally biased region" description="Polar residues" evidence="7">
    <location>
        <begin position="15"/>
        <end position="26"/>
    </location>
</feature>
<dbReference type="OMA" id="ARTMIQL"/>
<name>A0A4T0QUZ0_9BASI</name>
<feature type="region of interest" description="Disordered" evidence="7">
    <location>
        <begin position="1"/>
        <end position="26"/>
    </location>
</feature>
<evidence type="ECO:0000313" key="10">
    <source>
        <dbReference type="EMBL" id="TIC27998.1"/>
    </source>
</evidence>
<feature type="transmembrane region" description="Helical" evidence="8">
    <location>
        <begin position="216"/>
        <end position="235"/>
    </location>
</feature>
<dbReference type="Pfam" id="PF07690">
    <property type="entry name" value="MFS_1"/>
    <property type="match status" value="1"/>
</dbReference>
<sequence>MNTPGEKHLEEKHNVSNTAPSSASTVTFNSKNISKDNLSDVAVKEERTDGLQDQTNLLPRKQVIIVFFGVCSALFCSILDQTVVSTAIPSIGAYFQAADKSSWVATSYLLTTTAAMPVHGRLSDLFGRKYALFGCLTFFFLGSLACAVSQTIEQLIIFRAIAGIGNGGIKTHVHVIISDIVPLKERGKYQGILTAWTCLANGIGPLLGGVFSETIGWRWCFWINLPLVGIALAVLQFLVPFKKVTGDWRAKMKRIDYAGSIIMFTSAVLILISLNWGGNKYAWDSAPVLVCLIIGLLLMVVFVLVENCKRIVNLPIIPMYLFRNVSVSASYICTFFGGMGYFGALFYLPQYLQVVHSYSGTVSGALMLALMVTQTIVSFLAGLVVSKTGHYISIIRTGFSIYAVGCGLYISLTYNSSLAKFIGYSIIAGIGAGNTFQTTLISVQAAVKRQDMAVATGGRNFLRMLGGVMSLAFCDTILRNTLQKGLSKMGQTDELIAAITSNPIDIKNIVSEDQVIATLGMYCNGVHNIFAMLTATSGCAFLLSFLIKQYSLERDDEKQLKEEGKKFVEELERKRKKPKTSSIQKA</sequence>
<comment type="similarity">
    <text evidence="2">Belongs to the major facilitator superfamily.</text>
</comment>
<keyword evidence="3" id="KW-0813">Transport</keyword>
<dbReference type="InterPro" id="IPR020846">
    <property type="entry name" value="MFS_dom"/>
</dbReference>
<dbReference type="Proteomes" id="UP000305647">
    <property type="component" value="Unassembled WGS sequence"/>
</dbReference>
<keyword evidence="6 8" id="KW-0472">Membrane</keyword>
<dbReference type="PANTHER" id="PTHR23501">
    <property type="entry name" value="MAJOR FACILITATOR SUPERFAMILY"/>
    <property type="match status" value="1"/>
</dbReference>
<proteinExistence type="inferred from homology"/>
<evidence type="ECO:0000256" key="1">
    <source>
        <dbReference type="ARBA" id="ARBA00004127"/>
    </source>
</evidence>
<dbReference type="Proteomes" id="UP000310708">
    <property type="component" value="Unassembled WGS sequence"/>
</dbReference>
<dbReference type="GO" id="GO:0012505">
    <property type="term" value="C:endomembrane system"/>
    <property type="evidence" value="ECO:0007669"/>
    <property type="project" value="UniProtKB-SubCell"/>
</dbReference>
<protein>
    <submittedName>
        <fullName evidence="10">MFS general substrate transporter</fullName>
    </submittedName>
</protein>
<dbReference type="GO" id="GO:0005886">
    <property type="term" value="C:plasma membrane"/>
    <property type="evidence" value="ECO:0007669"/>
    <property type="project" value="TreeGrafter"/>
</dbReference>
<dbReference type="SUPFAM" id="SSF103473">
    <property type="entry name" value="MFS general substrate transporter"/>
    <property type="match status" value="1"/>
</dbReference>
<dbReference type="InterPro" id="IPR011701">
    <property type="entry name" value="MFS"/>
</dbReference>
<dbReference type="FunFam" id="1.20.1720.10:FF:000013">
    <property type="entry name" value="Related to multidrug resistance proteins"/>
    <property type="match status" value="1"/>
</dbReference>
<evidence type="ECO:0000256" key="3">
    <source>
        <dbReference type="ARBA" id="ARBA00022448"/>
    </source>
</evidence>
<dbReference type="GO" id="GO:0022857">
    <property type="term" value="F:transmembrane transporter activity"/>
    <property type="evidence" value="ECO:0007669"/>
    <property type="project" value="InterPro"/>
</dbReference>
<feature type="transmembrane region" description="Helical" evidence="8">
    <location>
        <begin position="255"/>
        <end position="274"/>
    </location>
</feature>
<feature type="transmembrane region" description="Helical" evidence="8">
    <location>
        <begin position="156"/>
        <end position="177"/>
    </location>
</feature>
<dbReference type="PROSITE" id="PS50850">
    <property type="entry name" value="MFS"/>
    <property type="match status" value="1"/>
</dbReference>
<feature type="domain" description="Major facilitator superfamily (MFS) profile" evidence="9">
    <location>
        <begin position="66"/>
        <end position="552"/>
    </location>
</feature>
<feature type="transmembrane region" description="Helical" evidence="8">
    <location>
        <begin position="397"/>
        <end position="415"/>
    </location>
</feature>
<dbReference type="EMBL" id="SPRX01000048">
    <property type="protein sequence ID" value="TIC63404.1"/>
    <property type="molecule type" value="Genomic_DNA"/>
</dbReference>
<dbReference type="EMBL" id="SPRO01000047">
    <property type="protein sequence ID" value="TIC27998.1"/>
    <property type="molecule type" value="Genomic_DNA"/>
</dbReference>
<feature type="compositionally biased region" description="Basic and acidic residues" evidence="7">
    <location>
        <begin position="1"/>
        <end position="14"/>
    </location>
</feature>
<dbReference type="AlphaFoldDB" id="A0A4T0QUZ0"/>
<accession>A0A4T0QUZ0</accession>
<evidence type="ECO:0000259" key="9">
    <source>
        <dbReference type="PROSITE" id="PS50850"/>
    </source>
</evidence>
<evidence type="ECO:0000313" key="13">
    <source>
        <dbReference type="Proteomes" id="UP000310708"/>
    </source>
</evidence>
<gene>
    <name evidence="11" type="ORF">E3Q01_03381</name>
    <name evidence="10" type="ORF">E3Q10_03451</name>
</gene>
<feature type="transmembrane region" description="Helical" evidence="8">
    <location>
        <begin position="325"/>
        <end position="348"/>
    </location>
</feature>